<feature type="region of interest" description="Disordered" evidence="1">
    <location>
        <begin position="120"/>
        <end position="161"/>
    </location>
</feature>
<dbReference type="EMBL" id="JACMSC010000012">
    <property type="protein sequence ID" value="KAG6497370.1"/>
    <property type="molecule type" value="Genomic_DNA"/>
</dbReference>
<evidence type="ECO:0000313" key="2">
    <source>
        <dbReference type="EMBL" id="KAG6497370.1"/>
    </source>
</evidence>
<sequence length="161" mass="17550">MDDTIYFGQCCCGNRSLESVHQIRREIKMRSSHWAAQSASLSQPSMTKKSNRTSGQSTILLSDHTMPSPLTTTHAGATIAAAKTSPLQKTRRRCSTGLTLPSRMATAAMQASAAALRPFSSRSRFLTGGSPRKLPPQRVLYSPPNARHLPPSRWKPSSQEG</sequence>
<feature type="compositionally biased region" description="Polar residues" evidence="1">
    <location>
        <begin position="34"/>
        <end position="53"/>
    </location>
</feature>
<comment type="caution">
    <text evidence="2">The sequence shown here is derived from an EMBL/GenBank/DDBJ whole genome shotgun (WGS) entry which is preliminary data.</text>
</comment>
<proteinExistence type="predicted"/>
<organism evidence="2 3">
    <name type="scientific">Zingiber officinale</name>
    <name type="common">Ginger</name>
    <name type="synonym">Amomum zingiber</name>
    <dbReference type="NCBI Taxonomy" id="94328"/>
    <lineage>
        <taxon>Eukaryota</taxon>
        <taxon>Viridiplantae</taxon>
        <taxon>Streptophyta</taxon>
        <taxon>Embryophyta</taxon>
        <taxon>Tracheophyta</taxon>
        <taxon>Spermatophyta</taxon>
        <taxon>Magnoliopsida</taxon>
        <taxon>Liliopsida</taxon>
        <taxon>Zingiberales</taxon>
        <taxon>Zingiberaceae</taxon>
        <taxon>Zingiber</taxon>
    </lineage>
</organism>
<reference evidence="2 3" key="1">
    <citation type="submission" date="2020-08" db="EMBL/GenBank/DDBJ databases">
        <title>Plant Genome Project.</title>
        <authorList>
            <person name="Zhang R.-G."/>
        </authorList>
    </citation>
    <scope>NUCLEOTIDE SEQUENCE [LARGE SCALE GENOMIC DNA]</scope>
    <source>
        <tissue evidence="2">Rhizome</tissue>
    </source>
</reference>
<gene>
    <name evidence="2" type="ORF">ZIOFF_045269</name>
</gene>
<feature type="region of interest" description="Disordered" evidence="1">
    <location>
        <begin position="33"/>
        <end position="53"/>
    </location>
</feature>
<evidence type="ECO:0000256" key="1">
    <source>
        <dbReference type="SAM" id="MobiDB-lite"/>
    </source>
</evidence>
<dbReference type="Proteomes" id="UP000734854">
    <property type="component" value="Unassembled WGS sequence"/>
</dbReference>
<protein>
    <submittedName>
        <fullName evidence="2">Uncharacterized protein</fullName>
    </submittedName>
</protein>
<evidence type="ECO:0000313" key="3">
    <source>
        <dbReference type="Proteomes" id="UP000734854"/>
    </source>
</evidence>
<dbReference type="AlphaFoldDB" id="A0A8J5FYR8"/>
<accession>A0A8J5FYR8</accession>
<name>A0A8J5FYR8_ZINOF</name>
<keyword evidence="3" id="KW-1185">Reference proteome</keyword>